<proteinExistence type="predicted"/>
<name>A0A0F9S569_9ZZZZ</name>
<dbReference type="AlphaFoldDB" id="A0A0F9S569"/>
<gene>
    <name evidence="1" type="ORF">LCGC14_0894520</name>
</gene>
<reference evidence="1" key="1">
    <citation type="journal article" date="2015" name="Nature">
        <title>Complex archaea that bridge the gap between prokaryotes and eukaryotes.</title>
        <authorList>
            <person name="Spang A."/>
            <person name="Saw J.H."/>
            <person name="Jorgensen S.L."/>
            <person name="Zaremba-Niedzwiedzka K."/>
            <person name="Martijn J."/>
            <person name="Lind A.E."/>
            <person name="van Eijk R."/>
            <person name="Schleper C."/>
            <person name="Guy L."/>
            <person name="Ettema T.J."/>
        </authorList>
    </citation>
    <scope>NUCLEOTIDE SEQUENCE</scope>
</reference>
<comment type="caution">
    <text evidence="1">The sequence shown here is derived from an EMBL/GenBank/DDBJ whole genome shotgun (WGS) entry which is preliminary data.</text>
</comment>
<sequence>MSEYKRIKCPKCGNENPRMLHEEPDKTSVLYYSMQGTPVYSKKMKCGSCAHEWKKS</sequence>
<evidence type="ECO:0000313" key="1">
    <source>
        <dbReference type="EMBL" id="KKN24473.1"/>
    </source>
</evidence>
<evidence type="ECO:0008006" key="2">
    <source>
        <dbReference type="Google" id="ProtNLM"/>
    </source>
</evidence>
<protein>
    <recommendedName>
        <fullName evidence="2">TFIIS-type domain-containing protein</fullName>
    </recommendedName>
</protein>
<organism evidence="1">
    <name type="scientific">marine sediment metagenome</name>
    <dbReference type="NCBI Taxonomy" id="412755"/>
    <lineage>
        <taxon>unclassified sequences</taxon>
        <taxon>metagenomes</taxon>
        <taxon>ecological metagenomes</taxon>
    </lineage>
</organism>
<accession>A0A0F9S569</accession>
<dbReference type="EMBL" id="LAZR01002880">
    <property type="protein sequence ID" value="KKN24473.1"/>
    <property type="molecule type" value="Genomic_DNA"/>
</dbReference>